<evidence type="ECO:0000313" key="2">
    <source>
        <dbReference type="EMBL" id="ROZ63032.1"/>
    </source>
</evidence>
<evidence type="ECO:0000256" key="1">
    <source>
        <dbReference type="SAM" id="MobiDB-lite"/>
    </source>
</evidence>
<evidence type="ECO:0008006" key="4">
    <source>
        <dbReference type="Google" id="ProtNLM"/>
    </source>
</evidence>
<accession>A0A3N3ZRI3</accession>
<evidence type="ECO:0000313" key="3">
    <source>
        <dbReference type="Proteomes" id="UP000270616"/>
    </source>
</evidence>
<dbReference type="InterPro" id="IPR039498">
    <property type="entry name" value="NTP_transf_5"/>
</dbReference>
<comment type="caution">
    <text evidence="2">The sequence shown here is derived from an EMBL/GenBank/DDBJ whole genome shotgun (WGS) entry which is preliminary data.</text>
</comment>
<feature type="region of interest" description="Disordered" evidence="1">
    <location>
        <begin position="1"/>
        <end position="57"/>
    </location>
</feature>
<reference evidence="2 3" key="1">
    <citation type="submission" date="2018-10" db="EMBL/GenBank/DDBJ databases">
        <title>Kocuria sp. M5W7-7, whole genome shotgun sequence.</title>
        <authorList>
            <person name="Tuo L."/>
        </authorList>
    </citation>
    <scope>NUCLEOTIDE SEQUENCE [LARGE SCALE GENOMIC DNA]</scope>
    <source>
        <strain evidence="2 3">M5W7-7</strain>
    </source>
</reference>
<feature type="compositionally biased region" description="Basic and acidic residues" evidence="1">
    <location>
        <begin position="1"/>
        <end position="10"/>
    </location>
</feature>
<gene>
    <name evidence="2" type="ORF">EDL96_07950</name>
</gene>
<protein>
    <recommendedName>
        <fullName evidence="4">Nucleotidyltransferase family protein</fullName>
    </recommendedName>
</protein>
<keyword evidence="3" id="KW-1185">Reference proteome</keyword>
<dbReference type="AlphaFoldDB" id="A0A3N3ZRI3"/>
<organism evidence="2 3">
    <name type="scientific">Kocuria soli</name>
    <dbReference type="NCBI Taxonomy" id="2485125"/>
    <lineage>
        <taxon>Bacteria</taxon>
        <taxon>Bacillati</taxon>
        <taxon>Actinomycetota</taxon>
        <taxon>Actinomycetes</taxon>
        <taxon>Micrococcales</taxon>
        <taxon>Micrococcaceae</taxon>
        <taxon>Kocuria</taxon>
    </lineage>
</organism>
<dbReference type="Proteomes" id="UP000270616">
    <property type="component" value="Unassembled WGS sequence"/>
</dbReference>
<proteinExistence type="predicted"/>
<dbReference type="EMBL" id="RKMF01000009">
    <property type="protein sequence ID" value="ROZ63032.1"/>
    <property type="molecule type" value="Genomic_DNA"/>
</dbReference>
<sequence>MADRTADGRRIAGAGGAPDQERVRQLSPGSSGAGPVNTPAEHTPEPASPGAPGTSAKAEVDLETRIRLSHGLVDHTLQQAGIRALHVKGYAAATIFPPERSSSDVDVVVDPTRTDAALDALQNAGWELVTGYDEGSIFRHAATLWHAHLGYVDVHRHLPGFRARPAEVFEALWDRRTVVDVAHWPCPVAAPLDHVLIIVLHAARNPSRGKQDVDHVLSGLTGAQRATLQRSVRDWGAEDPWLVATGEDLGADPSQVRVWQAVHDDADRATLLSARLHAARTPARKLRVLAAAVVVNRAHLHMALGRAPRRRDYLREYRRRIAAVATHVREGS</sequence>
<dbReference type="Pfam" id="PF14907">
    <property type="entry name" value="NTP_transf_5"/>
    <property type="match status" value="1"/>
</dbReference>
<name>A0A3N3ZRI3_9MICC</name>